<evidence type="ECO:0000256" key="4">
    <source>
        <dbReference type="ARBA" id="ARBA00022989"/>
    </source>
</evidence>
<keyword evidence="5 6" id="KW-0472">Membrane</keyword>
<proteinExistence type="inferred from homology"/>
<evidence type="ECO:0008006" key="9">
    <source>
        <dbReference type="Google" id="ProtNLM"/>
    </source>
</evidence>
<dbReference type="InterPro" id="IPR007919">
    <property type="entry name" value="UPF0220"/>
</dbReference>
<comment type="subcellular location">
    <subcellularLocation>
        <location evidence="1">Membrane</location>
        <topology evidence="1">Multi-pass membrane protein</topology>
    </subcellularLocation>
</comment>
<evidence type="ECO:0000313" key="7">
    <source>
        <dbReference type="EMBL" id="RZF37727.1"/>
    </source>
</evidence>
<dbReference type="Pfam" id="PF05255">
    <property type="entry name" value="UPF0220"/>
    <property type="match status" value="1"/>
</dbReference>
<organism evidence="7 8">
    <name type="scientific">Laodelphax striatellus</name>
    <name type="common">Small brown planthopper</name>
    <name type="synonym">Delphax striatella</name>
    <dbReference type="NCBI Taxonomy" id="195883"/>
    <lineage>
        <taxon>Eukaryota</taxon>
        <taxon>Metazoa</taxon>
        <taxon>Ecdysozoa</taxon>
        <taxon>Arthropoda</taxon>
        <taxon>Hexapoda</taxon>
        <taxon>Insecta</taxon>
        <taxon>Pterygota</taxon>
        <taxon>Neoptera</taxon>
        <taxon>Paraneoptera</taxon>
        <taxon>Hemiptera</taxon>
        <taxon>Auchenorrhyncha</taxon>
        <taxon>Fulgoroidea</taxon>
        <taxon>Delphacidae</taxon>
        <taxon>Criomorphinae</taxon>
        <taxon>Laodelphax</taxon>
    </lineage>
</organism>
<reference evidence="7 8" key="1">
    <citation type="journal article" date="2017" name="Gigascience">
        <title>Genome sequence of the small brown planthopper, Laodelphax striatellus.</title>
        <authorList>
            <person name="Zhu J."/>
            <person name="Jiang F."/>
            <person name="Wang X."/>
            <person name="Yang P."/>
            <person name="Bao Y."/>
            <person name="Zhao W."/>
            <person name="Wang W."/>
            <person name="Lu H."/>
            <person name="Wang Q."/>
            <person name="Cui N."/>
            <person name="Li J."/>
            <person name="Chen X."/>
            <person name="Luo L."/>
            <person name="Yu J."/>
            <person name="Kang L."/>
            <person name="Cui F."/>
        </authorList>
    </citation>
    <scope>NUCLEOTIDE SEQUENCE [LARGE SCALE GENOMIC DNA]</scope>
    <source>
        <strain evidence="7">Lst14</strain>
    </source>
</reference>
<protein>
    <recommendedName>
        <fullName evidence="9">Transmembrane protein 50A</fullName>
    </recommendedName>
</protein>
<dbReference type="InParanoid" id="A0A482WVV5"/>
<evidence type="ECO:0000256" key="1">
    <source>
        <dbReference type="ARBA" id="ARBA00004141"/>
    </source>
</evidence>
<comment type="similarity">
    <text evidence="2">Belongs to the UPF0220 family.</text>
</comment>
<dbReference type="EMBL" id="QKKF02023479">
    <property type="protein sequence ID" value="RZF37727.1"/>
    <property type="molecule type" value="Genomic_DNA"/>
</dbReference>
<keyword evidence="4 6" id="KW-1133">Transmembrane helix</keyword>
<keyword evidence="3 6" id="KW-0812">Transmembrane</keyword>
<evidence type="ECO:0000256" key="3">
    <source>
        <dbReference type="ARBA" id="ARBA00022692"/>
    </source>
</evidence>
<comment type="caution">
    <text evidence="7">The sequence shown here is derived from an EMBL/GenBank/DDBJ whole genome shotgun (WGS) entry which is preliminary data.</text>
</comment>
<evidence type="ECO:0000313" key="8">
    <source>
        <dbReference type="Proteomes" id="UP000291343"/>
    </source>
</evidence>
<feature type="transmembrane region" description="Helical" evidence="6">
    <location>
        <begin position="122"/>
        <end position="143"/>
    </location>
</feature>
<keyword evidence="8" id="KW-1185">Reference proteome</keyword>
<sequence>MATCFDNLHSCVWFEGGERRNTIASMLAGFLFFTGWWFVIDASFTHPDSIKGAYHVCGIIGTISLFMINTVSNAQIRGDALFSGGCCGPRGTRAWLFFGFVLGFASVFASCWVFFADFLEKSYWAGAALFLQNLFIFAGSLCYKFGRVEDQWG</sequence>
<evidence type="ECO:0000256" key="5">
    <source>
        <dbReference type="ARBA" id="ARBA00023136"/>
    </source>
</evidence>
<feature type="transmembrane region" description="Helical" evidence="6">
    <location>
        <begin position="52"/>
        <end position="74"/>
    </location>
</feature>
<gene>
    <name evidence="7" type="ORF">LSTR_LSTR003138</name>
</gene>
<accession>A0A482WVV5</accession>
<feature type="transmembrane region" description="Helical" evidence="6">
    <location>
        <begin position="95"/>
        <end position="116"/>
    </location>
</feature>
<evidence type="ECO:0000256" key="6">
    <source>
        <dbReference type="SAM" id="Phobius"/>
    </source>
</evidence>
<dbReference type="AlphaFoldDB" id="A0A482WVV5"/>
<dbReference type="OrthoDB" id="268928at2759"/>
<name>A0A482WVV5_LAOST</name>
<feature type="transmembrane region" description="Helical" evidence="6">
    <location>
        <begin position="23"/>
        <end position="40"/>
    </location>
</feature>
<dbReference type="STRING" id="195883.A0A482WVV5"/>
<dbReference type="GO" id="GO:0016020">
    <property type="term" value="C:membrane"/>
    <property type="evidence" value="ECO:0007669"/>
    <property type="project" value="UniProtKB-SubCell"/>
</dbReference>
<dbReference type="PANTHER" id="PTHR13180">
    <property type="entry name" value="SMALL MEMBRANE PROTEIN-RELATED"/>
    <property type="match status" value="1"/>
</dbReference>
<evidence type="ECO:0000256" key="2">
    <source>
        <dbReference type="ARBA" id="ARBA00005335"/>
    </source>
</evidence>
<dbReference type="FunCoup" id="A0A482WVV5">
    <property type="interactions" value="957"/>
</dbReference>
<dbReference type="Proteomes" id="UP000291343">
    <property type="component" value="Unassembled WGS sequence"/>
</dbReference>